<dbReference type="Proteomes" id="UP000392064">
    <property type="component" value="Chromosome"/>
</dbReference>
<evidence type="ECO:0000313" key="9">
    <source>
        <dbReference type="EMBL" id="QGG42151.1"/>
    </source>
</evidence>
<feature type="transmembrane region" description="Helical" evidence="6">
    <location>
        <begin position="45"/>
        <end position="69"/>
    </location>
</feature>
<dbReference type="Gene3D" id="3.40.50.300">
    <property type="entry name" value="P-loop containing nucleotide triphosphate hydrolases"/>
    <property type="match status" value="1"/>
</dbReference>
<evidence type="ECO:0000256" key="4">
    <source>
        <dbReference type="ARBA" id="ARBA00023136"/>
    </source>
</evidence>
<evidence type="ECO:0000259" key="7">
    <source>
        <dbReference type="PROSITE" id="PS50893"/>
    </source>
</evidence>
<dbReference type="SUPFAM" id="SSF52540">
    <property type="entry name" value="P-loop containing nucleoside triphosphate hydrolases"/>
    <property type="match status" value="1"/>
</dbReference>
<dbReference type="GO" id="GO:0016887">
    <property type="term" value="F:ATP hydrolysis activity"/>
    <property type="evidence" value="ECO:0007669"/>
    <property type="project" value="InterPro"/>
</dbReference>
<feature type="transmembrane region" description="Helical" evidence="6">
    <location>
        <begin position="183"/>
        <end position="206"/>
    </location>
</feature>
<comment type="subcellular location">
    <subcellularLocation>
        <location evidence="1">Cell membrane</location>
        <topology evidence="1">Multi-pass membrane protein</topology>
    </subcellularLocation>
</comment>
<evidence type="ECO:0000259" key="8">
    <source>
        <dbReference type="PROSITE" id="PS50929"/>
    </source>
</evidence>
<dbReference type="AlphaFoldDB" id="A0A5Q2MK71"/>
<keyword evidence="2 6" id="KW-0812">Transmembrane</keyword>
<reference evidence="9 10" key="1">
    <citation type="submission" date="2019-11" db="EMBL/GenBank/DDBJ databases">
        <authorList>
            <person name="Li J."/>
        </authorList>
    </citation>
    <scope>NUCLEOTIDE SEQUENCE [LARGE SCALE GENOMIC DNA]</scope>
    <source>
        <strain evidence="9 10">MF47</strain>
    </source>
</reference>
<dbReference type="InterPro" id="IPR011527">
    <property type="entry name" value="ABC1_TM_dom"/>
</dbReference>
<dbReference type="SUPFAM" id="SSF90123">
    <property type="entry name" value="ABC transporter transmembrane region"/>
    <property type="match status" value="1"/>
</dbReference>
<dbReference type="PROSITE" id="PS50893">
    <property type="entry name" value="ABC_TRANSPORTER_2"/>
    <property type="match status" value="1"/>
</dbReference>
<dbReference type="Pfam" id="PF00005">
    <property type="entry name" value="ABC_tran"/>
    <property type="match status" value="1"/>
</dbReference>
<organism evidence="9 10">
    <name type="scientific">Aeromicrobium yanjiei</name>
    <dbReference type="NCBI Taxonomy" id="2662028"/>
    <lineage>
        <taxon>Bacteria</taxon>
        <taxon>Bacillati</taxon>
        <taxon>Actinomycetota</taxon>
        <taxon>Actinomycetes</taxon>
        <taxon>Propionibacteriales</taxon>
        <taxon>Nocardioidaceae</taxon>
        <taxon>Aeromicrobium</taxon>
    </lineage>
</organism>
<proteinExistence type="predicted"/>
<dbReference type="PROSITE" id="PS00211">
    <property type="entry name" value="ABC_TRANSPORTER_1"/>
    <property type="match status" value="1"/>
</dbReference>
<dbReference type="InterPro" id="IPR036640">
    <property type="entry name" value="ABC1_TM_sf"/>
</dbReference>
<gene>
    <name evidence="9" type="ORF">GEV26_12690</name>
</gene>
<evidence type="ECO:0000256" key="6">
    <source>
        <dbReference type="SAM" id="Phobius"/>
    </source>
</evidence>
<feature type="domain" description="ABC transporter" evidence="7">
    <location>
        <begin position="358"/>
        <end position="586"/>
    </location>
</feature>
<dbReference type="Pfam" id="PF00664">
    <property type="entry name" value="ABC_membrane"/>
    <property type="match status" value="1"/>
</dbReference>
<dbReference type="GO" id="GO:0015421">
    <property type="term" value="F:ABC-type oligopeptide transporter activity"/>
    <property type="evidence" value="ECO:0007669"/>
    <property type="project" value="TreeGrafter"/>
</dbReference>
<keyword evidence="4 6" id="KW-0472">Membrane</keyword>
<protein>
    <submittedName>
        <fullName evidence="9">ATP-binding cassette domain-containing protein</fullName>
    </submittedName>
</protein>
<keyword evidence="10" id="KW-1185">Reference proteome</keyword>
<evidence type="ECO:0000256" key="5">
    <source>
        <dbReference type="SAM" id="MobiDB-lite"/>
    </source>
</evidence>
<dbReference type="InterPro" id="IPR017871">
    <property type="entry name" value="ABC_transporter-like_CS"/>
</dbReference>
<dbReference type="GO" id="GO:0005524">
    <property type="term" value="F:ATP binding"/>
    <property type="evidence" value="ECO:0007669"/>
    <property type="project" value="UniProtKB-KW"/>
</dbReference>
<evidence type="ECO:0000256" key="1">
    <source>
        <dbReference type="ARBA" id="ARBA00004651"/>
    </source>
</evidence>
<dbReference type="EMBL" id="CP045737">
    <property type="protein sequence ID" value="QGG42151.1"/>
    <property type="molecule type" value="Genomic_DNA"/>
</dbReference>
<dbReference type="GO" id="GO:0005886">
    <property type="term" value="C:plasma membrane"/>
    <property type="evidence" value="ECO:0007669"/>
    <property type="project" value="UniProtKB-SubCell"/>
</dbReference>
<feature type="transmembrane region" description="Helical" evidence="6">
    <location>
        <begin position="159"/>
        <end position="177"/>
    </location>
</feature>
<dbReference type="PROSITE" id="PS50929">
    <property type="entry name" value="ABC_TM1F"/>
    <property type="match status" value="1"/>
</dbReference>
<sequence length="586" mass="62128">MVGCTWKARPLRSRRSSPQRMPETSPPSTGLRLIARSLRRHRRRLSLGFSLIMVWQMCETLVPVLIGVIVDRGIAREDGSAFLLALLGFAVLFAVLSNSYRFGGRLVVRSLEDEAHLLRTEVAGHVLHPRGARTSMLPGETLSVATSDAELVSQVMWQLAFAVSSMASVLVVAVYVLQVDLQLGLMILIGVPAVVILIQVVTPLVARRTHRQQQSTARTSGLAGDLVQGLRPLKGIGGEDVALRRYRASSQAARHDTIGVARSWGYLLGMTTGLSGILLALVTLVAGTLALDGQITLGQLIALVGLTQFLAEPISALGDISAQFAASRASAGRIADFLATPRIVPVGDRVPHGDRPQLRVDAVVDAPLDGLSFATRDGELLAITIDDPTTSDALVHLLAGTAQAATGSVTLGDVPLAELTIESRRENMLVSPHHTEIFEGTLRSAIDPDDDLTPAELDEVLAASAVDDVVALHPDGLDRPVRAGGSSLSGGQRQRVALARALAAAPPLLVLQDPTSAVDGVTEHAIAAGLRDVRGRRGHTTVVITSSPAMLQQADRVLFVQAGRVVAEGPHGQLIGDPSYREAVLR</sequence>
<dbReference type="InterPro" id="IPR003439">
    <property type="entry name" value="ABC_transporter-like_ATP-bd"/>
</dbReference>
<dbReference type="PANTHER" id="PTHR43394">
    <property type="entry name" value="ATP-DEPENDENT PERMEASE MDL1, MITOCHONDRIAL"/>
    <property type="match status" value="1"/>
</dbReference>
<feature type="region of interest" description="Disordered" evidence="5">
    <location>
        <begin position="1"/>
        <end position="29"/>
    </location>
</feature>
<feature type="domain" description="ABC transmembrane type-1" evidence="8">
    <location>
        <begin position="47"/>
        <end position="326"/>
    </location>
</feature>
<evidence type="ECO:0000313" key="10">
    <source>
        <dbReference type="Proteomes" id="UP000392064"/>
    </source>
</evidence>
<name>A0A5Q2MK71_9ACTN</name>
<dbReference type="CDD" id="cd07346">
    <property type="entry name" value="ABC_6TM_exporters"/>
    <property type="match status" value="1"/>
</dbReference>
<keyword evidence="3 6" id="KW-1133">Transmembrane helix</keyword>
<evidence type="ECO:0000256" key="2">
    <source>
        <dbReference type="ARBA" id="ARBA00022692"/>
    </source>
</evidence>
<dbReference type="InterPro" id="IPR027417">
    <property type="entry name" value="P-loop_NTPase"/>
</dbReference>
<dbReference type="InterPro" id="IPR039421">
    <property type="entry name" value="Type_1_exporter"/>
</dbReference>
<feature type="transmembrane region" description="Helical" evidence="6">
    <location>
        <begin position="81"/>
        <end position="100"/>
    </location>
</feature>
<accession>A0A5Q2MK71</accession>
<dbReference type="KEGG" id="aef:GEV26_12690"/>
<dbReference type="PANTHER" id="PTHR43394:SF1">
    <property type="entry name" value="ATP-BINDING CASSETTE SUB-FAMILY B MEMBER 10, MITOCHONDRIAL"/>
    <property type="match status" value="1"/>
</dbReference>
<evidence type="ECO:0000256" key="3">
    <source>
        <dbReference type="ARBA" id="ARBA00022989"/>
    </source>
</evidence>
<keyword evidence="9" id="KW-0547">Nucleotide-binding</keyword>
<keyword evidence="9" id="KW-0067">ATP-binding</keyword>
<feature type="transmembrane region" description="Helical" evidence="6">
    <location>
        <begin position="264"/>
        <end position="291"/>
    </location>
</feature>
<dbReference type="Gene3D" id="1.20.1560.10">
    <property type="entry name" value="ABC transporter type 1, transmembrane domain"/>
    <property type="match status" value="1"/>
</dbReference>